<dbReference type="Proteomes" id="UP001151478">
    <property type="component" value="Unassembled WGS sequence"/>
</dbReference>
<feature type="domain" description="Pyrrolo-quinoline quinone repeat" evidence="1">
    <location>
        <begin position="194"/>
        <end position="300"/>
    </location>
</feature>
<dbReference type="InterPro" id="IPR015943">
    <property type="entry name" value="WD40/YVTN_repeat-like_dom_sf"/>
</dbReference>
<name>A0ABT5SCJ1_9FLAO</name>
<accession>A0ABT5SCJ1</accession>
<dbReference type="InterPro" id="IPR002372">
    <property type="entry name" value="PQQ_rpt_dom"/>
</dbReference>
<dbReference type="InterPro" id="IPR011047">
    <property type="entry name" value="Quinoprotein_ADH-like_sf"/>
</dbReference>
<evidence type="ECO:0000259" key="1">
    <source>
        <dbReference type="Pfam" id="PF13360"/>
    </source>
</evidence>
<dbReference type="RefSeq" id="WP_265726429.1">
    <property type="nucleotide sequence ID" value="NZ_JAOSLC020000003.1"/>
</dbReference>
<evidence type="ECO:0000313" key="2">
    <source>
        <dbReference type="EMBL" id="MDD7915850.1"/>
    </source>
</evidence>
<dbReference type="SUPFAM" id="SSF50998">
    <property type="entry name" value="Quinoprotein alcohol dehydrogenase-like"/>
    <property type="match status" value="1"/>
</dbReference>
<gene>
    <name evidence="2" type="ORF">N5A56_016100</name>
</gene>
<dbReference type="PANTHER" id="PTHR34512">
    <property type="entry name" value="CELL SURFACE PROTEIN"/>
    <property type="match status" value="1"/>
</dbReference>
<dbReference type="PANTHER" id="PTHR34512:SF30">
    <property type="entry name" value="OUTER MEMBRANE PROTEIN ASSEMBLY FACTOR BAMB"/>
    <property type="match status" value="1"/>
</dbReference>
<comment type="caution">
    <text evidence="2">The sequence shown here is derived from an EMBL/GenBank/DDBJ whole genome shotgun (WGS) entry which is preliminary data.</text>
</comment>
<proteinExistence type="predicted"/>
<organism evidence="2 3">
    <name type="scientific">Polaribacter ponticola</name>
    <dbReference type="NCBI Taxonomy" id="2978475"/>
    <lineage>
        <taxon>Bacteria</taxon>
        <taxon>Pseudomonadati</taxon>
        <taxon>Bacteroidota</taxon>
        <taxon>Flavobacteriia</taxon>
        <taxon>Flavobacteriales</taxon>
        <taxon>Flavobacteriaceae</taxon>
    </lineage>
</organism>
<dbReference type="Pfam" id="PF13360">
    <property type="entry name" value="PQQ_2"/>
    <property type="match status" value="1"/>
</dbReference>
<evidence type="ECO:0000313" key="3">
    <source>
        <dbReference type="Proteomes" id="UP001151478"/>
    </source>
</evidence>
<dbReference type="Gene3D" id="2.130.10.10">
    <property type="entry name" value="YVTN repeat-like/Quinoprotein amine dehydrogenase"/>
    <property type="match status" value="2"/>
</dbReference>
<sequence>MKIKNILKISFYTLMFLSANILFSQKAQSPDNKYDVGAIKWMKMSDPGTLLVSTSKGVYGIQPNTSEPTFLFDKRKNIKEENFHLQPNTPYAMFIANGMNDVTFVIDVISGKTLFDSKEEGFSFMNSRDIILPENKLVVSGLRKSKGKIGAGYSIAVYDLSTGKEEYTIPQKGSNNVTGVADIINEKLIIPRKKGIDAIELATGKTLWTASVKNATSINAEKDAIYAFQSNNNGKNTTIHKIDSSGKTVWKEGNKLKGKVRQTNYLPQGIAILTDTEGKNPQSKIYFLDSSSGDDLWKKAPKTKGLVSHFYTEDDGIIFGVVTGGINKIKLDGTPLWKKPLKTGPSISTLARTEAGILYITAKDADIINENTGESVFGKKLKYKQSKAVSSTYDAKNKRFLLSCSDGLYSIDGNSGKYKVIAKPKFGEKEMPTSIEMRGNNILLSSSQNLMLLDANGKEIFHEYLKSPSKSGFMKVLSGALAVTSMALAASASYRAGANSNGMGRYNSYGAQMNNHAKGFSQIAGASFGAMSKRFKASAQTQNDKFILTKLSSGVGLVKIDKDSGKKLKEILLKDKKPTYKVDEVERVLYYQANKNTIYAYKI</sequence>
<protein>
    <recommendedName>
        <fullName evidence="1">Pyrrolo-quinoline quinone repeat domain-containing protein</fullName>
    </recommendedName>
</protein>
<dbReference type="EMBL" id="JAOSLC020000003">
    <property type="protein sequence ID" value="MDD7915850.1"/>
    <property type="molecule type" value="Genomic_DNA"/>
</dbReference>
<keyword evidence="3" id="KW-1185">Reference proteome</keyword>
<reference evidence="2" key="1">
    <citation type="submission" date="2023-02" db="EMBL/GenBank/DDBJ databases">
        <title>Polaribacter ponticola sp. nov., isolated from seawater.</title>
        <authorList>
            <person name="Baek J.H."/>
            <person name="Kim J.M."/>
            <person name="Choi D.G."/>
            <person name="Jeon C.O."/>
        </authorList>
    </citation>
    <scope>NUCLEOTIDE SEQUENCE</scope>
    <source>
        <strain evidence="2">MSW5</strain>
    </source>
</reference>